<sequence>MQDGAVTGAAEDEIKRDLFRQHFGCLDQASGTTTPASIRGLADAGRHSLTAAYRQLAKSLLAAGPEA</sequence>
<reference evidence="1 2" key="1">
    <citation type="submission" date="2020-02" db="EMBL/GenBank/DDBJ databases">
        <title>Draft genome sequence of Haematococcus lacustris strain NIES-144.</title>
        <authorList>
            <person name="Morimoto D."/>
            <person name="Nakagawa S."/>
            <person name="Yoshida T."/>
            <person name="Sawayama S."/>
        </authorList>
    </citation>
    <scope>NUCLEOTIDE SEQUENCE [LARGE SCALE GENOMIC DNA]</scope>
    <source>
        <strain evidence="1 2">NIES-144</strain>
    </source>
</reference>
<evidence type="ECO:0000313" key="2">
    <source>
        <dbReference type="Proteomes" id="UP000485058"/>
    </source>
</evidence>
<organism evidence="1 2">
    <name type="scientific">Haematococcus lacustris</name>
    <name type="common">Green alga</name>
    <name type="synonym">Haematococcus pluvialis</name>
    <dbReference type="NCBI Taxonomy" id="44745"/>
    <lineage>
        <taxon>Eukaryota</taxon>
        <taxon>Viridiplantae</taxon>
        <taxon>Chlorophyta</taxon>
        <taxon>core chlorophytes</taxon>
        <taxon>Chlorophyceae</taxon>
        <taxon>CS clade</taxon>
        <taxon>Chlamydomonadales</taxon>
        <taxon>Haematococcaceae</taxon>
        <taxon>Haematococcus</taxon>
    </lineage>
</organism>
<dbReference type="EMBL" id="BLLF01000955">
    <property type="protein sequence ID" value="GFH16155.1"/>
    <property type="molecule type" value="Genomic_DNA"/>
</dbReference>
<keyword evidence="2" id="KW-1185">Reference proteome</keyword>
<dbReference type="AlphaFoldDB" id="A0A699Z3J1"/>
<comment type="caution">
    <text evidence="1">The sequence shown here is derived from an EMBL/GenBank/DDBJ whole genome shotgun (WGS) entry which is preliminary data.</text>
</comment>
<protein>
    <submittedName>
        <fullName evidence="1">Uncharacterized protein</fullName>
    </submittedName>
</protein>
<gene>
    <name evidence="1" type="ORF">HaLaN_12524</name>
</gene>
<evidence type="ECO:0000313" key="1">
    <source>
        <dbReference type="EMBL" id="GFH16155.1"/>
    </source>
</evidence>
<dbReference type="Proteomes" id="UP000485058">
    <property type="component" value="Unassembled WGS sequence"/>
</dbReference>
<name>A0A699Z3J1_HAELA</name>
<proteinExistence type="predicted"/>
<accession>A0A699Z3J1</accession>